<keyword evidence="2" id="KW-0472">Membrane</keyword>
<dbReference type="AlphaFoldDB" id="A0A7C8ITL1"/>
<proteinExistence type="predicted"/>
<feature type="region of interest" description="Disordered" evidence="1">
    <location>
        <begin position="108"/>
        <end position="127"/>
    </location>
</feature>
<keyword evidence="4" id="KW-1185">Reference proteome</keyword>
<evidence type="ECO:0008006" key="5">
    <source>
        <dbReference type="Google" id="ProtNLM"/>
    </source>
</evidence>
<keyword evidence="2" id="KW-1133">Transmembrane helix</keyword>
<evidence type="ECO:0000256" key="1">
    <source>
        <dbReference type="SAM" id="MobiDB-lite"/>
    </source>
</evidence>
<evidence type="ECO:0000313" key="4">
    <source>
        <dbReference type="Proteomes" id="UP000481858"/>
    </source>
</evidence>
<protein>
    <recommendedName>
        <fullName evidence="5">Methyltransferase domain-containing protein</fullName>
    </recommendedName>
</protein>
<dbReference type="Proteomes" id="UP000481858">
    <property type="component" value="Unassembled WGS sequence"/>
</dbReference>
<name>A0A7C8ITL1_9PEZI</name>
<dbReference type="InParanoid" id="A0A7C8ITL1"/>
<keyword evidence="2" id="KW-0812">Transmembrane</keyword>
<gene>
    <name evidence="3" type="ORF">GQX73_g10012</name>
</gene>
<organism evidence="3 4">
    <name type="scientific">Xylaria multiplex</name>
    <dbReference type="NCBI Taxonomy" id="323545"/>
    <lineage>
        <taxon>Eukaryota</taxon>
        <taxon>Fungi</taxon>
        <taxon>Dikarya</taxon>
        <taxon>Ascomycota</taxon>
        <taxon>Pezizomycotina</taxon>
        <taxon>Sordariomycetes</taxon>
        <taxon>Xylariomycetidae</taxon>
        <taxon>Xylariales</taxon>
        <taxon>Xylariaceae</taxon>
        <taxon>Xylaria</taxon>
    </lineage>
</organism>
<sequence>MLISPEIEAGRSDCLSKLTNEINPLNRSQLSRVFFSRFPAFLRAYVQTGLTHTWTTHIPLLQSCSPATLVANILRRELGASVSSYTYIDFCAGAGGPTPYIEQALNRQLGSTRPSSSPSPSYAAVASNGRRDEGVKFVLTDLHPHVESWEKAARKSRHLTYVSSSVDAAAAPPSLILQNKAEGKGTFRLFNLAFHHFDDDLARAILKNTVETSDGFAIFELQSRTFPSFVSCMLFGIFILLIAPLLYWWSPQILFFVYILPIVPFVLVFDGVISSLRTRTADEVEVLLRTCGARDTLDWIVHSGSETFLWPCGHLTWIICAKKMSPQG</sequence>
<reference evidence="3 4" key="1">
    <citation type="submission" date="2019-12" db="EMBL/GenBank/DDBJ databases">
        <title>Draft genome sequence of the ascomycete Xylaria multiplex DSM 110363.</title>
        <authorList>
            <person name="Buettner E."/>
            <person name="Kellner H."/>
        </authorList>
    </citation>
    <scope>NUCLEOTIDE SEQUENCE [LARGE SCALE GENOMIC DNA]</scope>
    <source>
        <strain evidence="3 4">DSM 110363</strain>
    </source>
</reference>
<dbReference type="EMBL" id="WUBL01000196">
    <property type="protein sequence ID" value="KAF2963559.1"/>
    <property type="molecule type" value="Genomic_DNA"/>
</dbReference>
<accession>A0A7C8ITL1</accession>
<dbReference type="OrthoDB" id="2101715at2759"/>
<feature type="transmembrane region" description="Helical" evidence="2">
    <location>
        <begin position="255"/>
        <end position="273"/>
    </location>
</feature>
<feature type="transmembrane region" description="Helical" evidence="2">
    <location>
        <begin position="229"/>
        <end position="249"/>
    </location>
</feature>
<comment type="caution">
    <text evidence="3">The sequence shown here is derived from an EMBL/GenBank/DDBJ whole genome shotgun (WGS) entry which is preliminary data.</text>
</comment>
<evidence type="ECO:0000256" key="2">
    <source>
        <dbReference type="SAM" id="Phobius"/>
    </source>
</evidence>
<evidence type="ECO:0000313" key="3">
    <source>
        <dbReference type="EMBL" id="KAF2963559.1"/>
    </source>
</evidence>